<evidence type="ECO:0000259" key="2">
    <source>
        <dbReference type="Pfam" id="PF00561"/>
    </source>
</evidence>
<dbReference type="Gene3D" id="3.40.50.1820">
    <property type="entry name" value="alpha/beta hydrolase"/>
    <property type="match status" value="1"/>
</dbReference>
<dbReference type="STRING" id="247633.GP2143_01530"/>
<dbReference type="ESTHER" id="9gamm-a0yft3">
    <property type="family name" value="Epoxide_hydrolase"/>
</dbReference>
<sequence length="332" mass="37586">MRKHDRKRSIDKIVLSLCAVLITFMSISSNSFSSTFISDYAEFDDVRLHYVTTEQSPDPETEEKTLILFLHGFPLFWYSWRNQLEAFGEDYLAVAMDGRGYNLSSKPDNVSDYTLDKLVEDVRQMAAHLVGDKKFILVGHDWGGGVAWAFAQAHPDKLHSLVVENAPPFNLLLSLLQTHEEQRKASTYMERIKSQQGMDALVADDFAVMVGFFDRQVDQGIVSAADIAMYKKAWGQPGAMNSSINWYRANLPDPDTIKEADFWPSREARVDGVPTLLIWGEEEAVFTKDFLTIIPGYVDNLTISVIPQAGHTPSTERADLFNKTMRSFIENQ</sequence>
<accession>A0YFT3</accession>
<dbReference type="InterPro" id="IPR000073">
    <property type="entry name" value="AB_hydrolase_1"/>
</dbReference>
<dbReference type="Proteomes" id="UP000004931">
    <property type="component" value="Unassembled WGS sequence"/>
</dbReference>
<dbReference type="AlphaFoldDB" id="A0YFT3"/>
<dbReference type="InterPro" id="IPR000639">
    <property type="entry name" value="Epox_hydrolase-like"/>
</dbReference>
<dbReference type="GO" id="GO:0016787">
    <property type="term" value="F:hydrolase activity"/>
    <property type="evidence" value="ECO:0007669"/>
    <property type="project" value="UniProtKB-KW"/>
</dbReference>
<evidence type="ECO:0000256" key="1">
    <source>
        <dbReference type="ARBA" id="ARBA00022801"/>
    </source>
</evidence>
<protein>
    <submittedName>
        <fullName evidence="3">Alpha/beta hydrolase fold protein</fullName>
    </submittedName>
</protein>
<dbReference type="PANTHER" id="PTHR43329">
    <property type="entry name" value="EPOXIDE HYDROLASE"/>
    <property type="match status" value="1"/>
</dbReference>
<organism evidence="3 4">
    <name type="scientific">marine gamma proteobacterium HTCC2143</name>
    <dbReference type="NCBI Taxonomy" id="247633"/>
    <lineage>
        <taxon>Bacteria</taxon>
        <taxon>Pseudomonadati</taxon>
        <taxon>Pseudomonadota</taxon>
        <taxon>Gammaproteobacteria</taxon>
        <taxon>Cellvibrionales</taxon>
        <taxon>Spongiibacteraceae</taxon>
        <taxon>BD1-7 clade</taxon>
    </lineage>
</organism>
<dbReference type="OrthoDB" id="334507at2"/>
<keyword evidence="4" id="KW-1185">Reference proteome</keyword>
<keyword evidence="1 3" id="KW-0378">Hydrolase</keyword>
<dbReference type="InterPro" id="IPR029058">
    <property type="entry name" value="AB_hydrolase_fold"/>
</dbReference>
<name>A0YFT3_9GAMM</name>
<dbReference type="Pfam" id="PF00561">
    <property type="entry name" value="Abhydrolase_1"/>
    <property type="match status" value="1"/>
</dbReference>
<proteinExistence type="predicted"/>
<dbReference type="PRINTS" id="PR00111">
    <property type="entry name" value="ABHYDROLASE"/>
</dbReference>
<dbReference type="eggNOG" id="COG0596">
    <property type="taxonomic scope" value="Bacteria"/>
</dbReference>
<comment type="caution">
    <text evidence="3">The sequence shown here is derived from an EMBL/GenBank/DDBJ whole genome shotgun (WGS) entry which is preliminary data.</text>
</comment>
<evidence type="ECO:0000313" key="3">
    <source>
        <dbReference type="EMBL" id="EAW30183.1"/>
    </source>
</evidence>
<reference evidence="3 4" key="1">
    <citation type="journal article" date="2010" name="J. Bacteriol.">
        <title>Genome sequence of the oligotrophic marine Gammaproteobacterium HTCC2143, isolated from the Oregon Coast.</title>
        <authorList>
            <person name="Oh H.M."/>
            <person name="Kang I."/>
            <person name="Ferriera S."/>
            <person name="Giovannoni S.J."/>
            <person name="Cho J.C."/>
        </authorList>
    </citation>
    <scope>NUCLEOTIDE SEQUENCE [LARGE SCALE GENOMIC DNA]</scope>
    <source>
        <strain evidence="3 4">HTCC2143</strain>
    </source>
</reference>
<gene>
    <name evidence="3" type="ORF">GP2143_01530</name>
</gene>
<dbReference type="PRINTS" id="PR00412">
    <property type="entry name" value="EPOXHYDRLASE"/>
</dbReference>
<dbReference type="SUPFAM" id="SSF53474">
    <property type="entry name" value="alpha/beta-Hydrolases"/>
    <property type="match status" value="1"/>
</dbReference>
<evidence type="ECO:0000313" key="4">
    <source>
        <dbReference type="Proteomes" id="UP000004931"/>
    </source>
</evidence>
<feature type="domain" description="AB hydrolase-1" evidence="2">
    <location>
        <begin position="66"/>
        <end position="313"/>
    </location>
</feature>
<dbReference type="EMBL" id="AAVT01000009">
    <property type="protein sequence ID" value="EAW30183.1"/>
    <property type="molecule type" value="Genomic_DNA"/>
</dbReference>